<reference evidence="3 4" key="1">
    <citation type="submission" date="2015-12" db="EMBL/GenBank/DDBJ databases">
        <title>Draft genome of Thermovenabulum gondwanense isolated from a red thermophilic microbial mat colonisisng an outflow channel of a bore well.</title>
        <authorList>
            <person name="Patel B.K."/>
        </authorList>
    </citation>
    <scope>NUCLEOTIDE SEQUENCE [LARGE SCALE GENOMIC DNA]</scope>
    <source>
        <strain evidence="3 4">R270</strain>
    </source>
</reference>
<dbReference type="STRING" id="520767.ATZ99_18040"/>
<evidence type="ECO:0000256" key="1">
    <source>
        <dbReference type="ARBA" id="ARBA00043967"/>
    </source>
</evidence>
<dbReference type="InterPro" id="IPR000825">
    <property type="entry name" value="SUF_FeS_clus_asmbl_SufBD_core"/>
</dbReference>
<dbReference type="PANTHER" id="PTHR30508:SF1">
    <property type="entry name" value="UPF0051 PROTEIN ABCI8, CHLOROPLASTIC-RELATED"/>
    <property type="match status" value="1"/>
</dbReference>
<feature type="domain" description="SUF system FeS cluster assembly SufBD core" evidence="2">
    <location>
        <begin position="83"/>
        <end position="305"/>
    </location>
</feature>
<evidence type="ECO:0000313" key="3">
    <source>
        <dbReference type="EMBL" id="KYO64746.1"/>
    </source>
</evidence>
<dbReference type="EMBL" id="LOHZ01000040">
    <property type="protein sequence ID" value="KYO64746.1"/>
    <property type="molecule type" value="Genomic_DNA"/>
</dbReference>
<dbReference type="PANTHER" id="PTHR30508">
    <property type="entry name" value="FES CLUSTER ASSEMBLY PROTEIN SUF"/>
    <property type="match status" value="1"/>
</dbReference>
<dbReference type="OrthoDB" id="9803529at2"/>
<dbReference type="PATRIC" id="fig|520767.4.peg.1924"/>
<name>A0A161Q9Y5_9FIRM</name>
<dbReference type="InterPro" id="IPR055346">
    <property type="entry name" value="Fe-S_cluster_assembly_SufBD"/>
</dbReference>
<evidence type="ECO:0000259" key="2">
    <source>
        <dbReference type="Pfam" id="PF01458"/>
    </source>
</evidence>
<gene>
    <name evidence="3" type="primary">sufB</name>
    <name evidence="3" type="ORF">ATZ99_18040</name>
</gene>
<evidence type="ECO:0000313" key="4">
    <source>
        <dbReference type="Proteomes" id="UP000075737"/>
    </source>
</evidence>
<dbReference type="GO" id="GO:0016226">
    <property type="term" value="P:iron-sulfur cluster assembly"/>
    <property type="evidence" value="ECO:0007669"/>
    <property type="project" value="InterPro"/>
</dbReference>
<dbReference type="InterPro" id="IPR037284">
    <property type="entry name" value="SUF_FeS_clus_asmbl_SufBD_sf"/>
</dbReference>
<dbReference type="Proteomes" id="UP000075737">
    <property type="component" value="Unassembled WGS sequence"/>
</dbReference>
<comment type="caution">
    <text evidence="3">The sequence shown here is derived from an EMBL/GenBank/DDBJ whole genome shotgun (WGS) entry which is preliminary data.</text>
</comment>
<dbReference type="AlphaFoldDB" id="A0A161Q9Y5"/>
<dbReference type="Pfam" id="PF01458">
    <property type="entry name" value="SUFBD_core"/>
    <property type="match status" value="1"/>
</dbReference>
<keyword evidence="4" id="KW-1185">Reference proteome</keyword>
<organism evidence="3 4">
    <name type="scientific">Thermovenabulum gondwanense</name>
    <dbReference type="NCBI Taxonomy" id="520767"/>
    <lineage>
        <taxon>Bacteria</taxon>
        <taxon>Bacillati</taxon>
        <taxon>Bacillota</taxon>
        <taxon>Clostridia</taxon>
        <taxon>Thermosediminibacterales</taxon>
        <taxon>Thermosediminibacteraceae</taxon>
        <taxon>Thermovenabulum</taxon>
    </lineage>
</organism>
<protein>
    <submittedName>
        <fullName evidence="3">FeS cluster assembly protein SufB</fullName>
    </submittedName>
</protein>
<dbReference type="SUPFAM" id="SSF101960">
    <property type="entry name" value="Stabilizer of iron transporter SufD"/>
    <property type="match status" value="1"/>
</dbReference>
<sequence length="307" mass="33252">MTLDALDRELLKTIADLHDIPSGAVNIRKDGQGIERKSTKNITIEPKQDKSGINIYVAPNTRNEAVHFPVLLTLSGITDVVYNTIEIGENSDVILIAGCGIHNPGSKKSQHDGIHEIRVKKGAKMKYIEKHFGGGEGKGERVLNPKTVLVLEENSIAEMELTQLKGVDSTVRVTDAIVKKGGKLVITERLLTHGDQEAISKINIILEGEGASAEVISRSVAKENSKQIFKPEIIARAKSRGHVVCDSIIMENGKISSSPAISAEHPDAELTHEAAIGKIAQDQLLKLMTLGLSEDEAVDVILRGFLK</sequence>
<comment type="similarity">
    <text evidence="1">Belongs to the iron-sulfur cluster assembly SufBD family.</text>
</comment>
<dbReference type="RefSeq" id="WP_068748919.1">
    <property type="nucleotide sequence ID" value="NZ_LOHZ01000040.1"/>
</dbReference>
<accession>A0A161Q9Y5</accession>
<proteinExistence type="inferred from homology"/>